<keyword evidence="7" id="KW-1185">Reference proteome</keyword>
<evidence type="ECO:0000256" key="4">
    <source>
        <dbReference type="SAM" id="Coils"/>
    </source>
</evidence>
<organism evidence="6 7">
    <name type="scientific">Glossina pallidipes</name>
    <name type="common">Tsetse fly</name>
    <dbReference type="NCBI Taxonomy" id="7398"/>
    <lineage>
        <taxon>Eukaryota</taxon>
        <taxon>Metazoa</taxon>
        <taxon>Ecdysozoa</taxon>
        <taxon>Arthropoda</taxon>
        <taxon>Hexapoda</taxon>
        <taxon>Insecta</taxon>
        <taxon>Pterygota</taxon>
        <taxon>Neoptera</taxon>
        <taxon>Endopterygota</taxon>
        <taxon>Diptera</taxon>
        <taxon>Brachycera</taxon>
        <taxon>Muscomorpha</taxon>
        <taxon>Hippoboscoidea</taxon>
        <taxon>Glossinidae</taxon>
        <taxon>Glossina</taxon>
    </lineage>
</organism>
<proteinExistence type="predicted"/>
<sequence>MSDMSAVPTIVCSICKERLIITDTIDSITCGHIFHHNCIQCWRKSSAECPVCRLQCGSSQRVFLDFDENAIGDATEYATDNAIIKELQEKLETCERNLKRTKDRLDESEAKNLILEEKNAEAKANFKKLMQQNDRLFLQLKEKQREGKE</sequence>
<dbReference type="SMART" id="SM00184">
    <property type="entry name" value="RING"/>
    <property type="match status" value="1"/>
</dbReference>
<feature type="domain" description="RING-type" evidence="5">
    <location>
        <begin position="12"/>
        <end position="53"/>
    </location>
</feature>
<keyword evidence="1 3" id="KW-0863">Zinc-finger</keyword>
<dbReference type="GO" id="GO:0005634">
    <property type="term" value="C:nucleus"/>
    <property type="evidence" value="ECO:0007669"/>
    <property type="project" value="TreeGrafter"/>
</dbReference>
<dbReference type="PANTHER" id="PTHR46569:SF1">
    <property type="entry name" value="E3 UBIQUITIN-PROTEIN LIGASE RFWD3-RELATED"/>
    <property type="match status" value="1"/>
</dbReference>
<evidence type="ECO:0000313" key="6">
    <source>
        <dbReference type="EnsemblMetazoa" id="GPAI003597-PA"/>
    </source>
</evidence>
<protein>
    <submittedName>
        <fullName evidence="6">RING-type domain-containing protein</fullName>
    </submittedName>
</protein>
<dbReference type="Gene3D" id="3.30.40.10">
    <property type="entry name" value="Zinc/RING finger domain, C3HC4 (zinc finger)"/>
    <property type="match status" value="1"/>
</dbReference>
<dbReference type="PANTHER" id="PTHR46569">
    <property type="entry name" value="E3 UBIQUITIN-PROTEIN LIGASE TRAIP"/>
    <property type="match status" value="1"/>
</dbReference>
<accession>A0A1A9Z4F2</accession>
<dbReference type="SUPFAM" id="SSF57850">
    <property type="entry name" value="RING/U-box"/>
    <property type="match status" value="1"/>
</dbReference>
<dbReference type="InterPro" id="IPR052639">
    <property type="entry name" value="TRAIP_ubiq-protein_ligase"/>
</dbReference>
<evidence type="ECO:0000256" key="2">
    <source>
        <dbReference type="ARBA" id="ARBA00022833"/>
    </source>
</evidence>
<evidence type="ECO:0000259" key="5">
    <source>
        <dbReference type="PROSITE" id="PS50089"/>
    </source>
</evidence>
<dbReference type="AlphaFoldDB" id="A0A1A9Z4F2"/>
<dbReference type="Proteomes" id="UP000092445">
    <property type="component" value="Unassembled WGS sequence"/>
</dbReference>
<dbReference type="GO" id="GO:0031297">
    <property type="term" value="P:replication fork processing"/>
    <property type="evidence" value="ECO:0007669"/>
    <property type="project" value="TreeGrafter"/>
</dbReference>
<dbReference type="InterPro" id="IPR001841">
    <property type="entry name" value="Znf_RING"/>
</dbReference>
<dbReference type="GO" id="GO:0008270">
    <property type="term" value="F:zinc ion binding"/>
    <property type="evidence" value="ECO:0007669"/>
    <property type="project" value="UniProtKB-KW"/>
</dbReference>
<dbReference type="VEuPathDB" id="VectorBase:GPAI003597"/>
<keyword evidence="2" id="KW-0862">Zinc</keyword>
<evidence type="ECO:0000313" key="7">
    <source>
        <dbReference type="Proteomes" id="UP000092445"/>
    </source>
</evidence>
<dbReference type="EnsemblMetazoa" id="GPAI003597-RA">
    <property type="protein sequence ID" value="GPAI003597-PA"/>
    <property type="gene ID" value="GPAI003597"/>
</dbReference>
<dbReference type="STRING" id="7398.A0A1A9Z4F2"/>
<reference evidence="6" key="2">
    <citation type="submission" date="2020-05" db="UniProtKB">
        <authorList>
            <consortium name="EnsemblMetazoa"/>
        </authorList>
    </citation>
    <scope>IDENTIFICATION</scope>
    <source>
        <strain evidence="6">IAEA</strain>
    </source>
</reference>
<dbReference type="InterPro" id="IPR013083">
    <property type="entry name" value="Znf_RING/FYVE/PHD"/>
</dbReference>
<dbReference type="GO" id="GO:0016567">
    <property type="term" value="P:protein ubiquitination"/>
    <property type="evidence" value="ECO:0007669"/>
    <property type="project" value="TreeGrafter"/>
</dbReference>
<keyword evidence="1 3" id="KW-0479">Metal-binding</keyword>
<name>A0A1A9Z4F2_GLOPL</name>
<keyword evidence="4" id="KW-0175">Coiled coil</keyword>
<dbReference type="GO" id="GO:0090734">
    <property type="term" value="C:site of DNA damage"/>
    <property type="evidence" value="ECO:0007669"/>
    <property type="project" value="TreeGrafter"/>
</dbReference>
<reference evidence="7" key="1">
    <citation type="submission" date="2014-03" db="EMBL/GenBank/DDBJ databases">
        <authorList>
            <person name="Aksoy S."/>
            <person name="Warren W."/>
            <person name="Wilson R.K."/>
        </authorList>
    </citation>
    <scope>NUCLEOTIDE SEQUENCE [LARGE SCALE GENOMIC DNA]</scope>
    <source>
        <strain evidence="7">IAEA</strain>
    </source>
</reference>
<dbReference type="PROSITE" id="PS50089">
    <property type="entry name" value="ZF_RING_2"/>
    <property type="match status" value="1"/>
</dbReference>
<dbReference type="GO" id="GO:0061630">
    <property type="term" value="F:ubiquitin protein ligase activity"/>
    <property type="evidence" value="ECO:0007669"/>
    <property type="project" value="TreeGrafter"/>
</dbReference>
<dbReference type="Pfam" id="PF13639">
    <property type="entry name" value="zf-RING_2"/>
    <property type="match status" value="1"/>
</dbReference>
<feature type="coiled-coil region" evidence="4">
    <location>
        <begin position="77"/>
        <end position="146"/>
    </location>
</feature>
<evidence type="ECO:0000256" key="1">
    <source>
        <dbReference type="ARBA" id="ARBA00022771"/>
    </source>
</evidence>
<evidence type="ECO:0000256" key="3">
    <source>
        <dbReference type="PROSITE-ProRule" id="PRU00175"/>
    </source>
</evidence>